<comment type="caution">
    <text evidence="2">The sequence shown here is derived from an EMBL/GenBank/DDBJ whole genome shotgun (WGS) entry which is preliminary data.</text>
</comment>
<dbReference type="EMBL" id="SPHZ02000009">
    <property type="protein sequence ID" value="KAF0899418.1"/>
    <property type="molecule type" value="Genomic_DNA"/>
</dbReference>
<proteinExistence type="predicted"/>
<evidence type="ECO:0000313" key="2">
    <source>
        <dbReference type="EMBL" id="KAF0899418.1"/>
    </source>
</evidence>
<evidence type="ECO:0000256" key="1">
    <source>
        <dbReference type="SAM" id="MobiDB-lite"/>
    </source>
</evidence>
<keyword evidence="3" id="KW-1185">Reference proteome</keyword>
<organism evidence="2 3">
    <name type="scientific">Oryza meyeriana var. granulata</name>
    <dbReference type="NCBI Taxonomy" id="110450"/>
    <lineage>
        <taxon>Eukaryota</taxon>
        <taxon>Viridiplantae</taxon>
        <taxon>Streptophyta</taxon>
        <taxon>Embryophyta</taxon>
        <taxon>Tracheophyta</taxon>
        <taxon>Spermatophyta</taxon>
        <taxon>Magnoliopsida</taxon>
        <taxon>Liliopsida</taxon>
        <taxon>Poales</taxon>
        <taxon>Poaceae</taxon>
        <taxon>BOP clade</taxon>
        <taxon>Oryzoideae</taxon>
        <taxon>Oryzeae</taxon>
        <taxon>Oryzinae</taxon>
        <taxon>Oryza</taxon>
        <taxon>Oryza meyeriana</taxon>
    </lineage>
</organism>
<accession>A0A6G1CG04</accession>
<reference evidence="2 3" key="1">
    <citation type="submission" date="2019-11" db="EMBL/GenBank/DDBJ databases">
        <title>Whole genome sequence of Oryza granulata.</title>
        <authorList>
            <person name="Li W."/>
        </authorList>
    </citation>
    <scope>NUCLEOTIDE SEQUENCE [LARGE SCALE GENOMIC DNA]</scope>
    <source>
        <strain evidence="3">cv. Menghai</strain>
        <tissue evidence="2">Leaf</tissue>
    </source>
</reference>
<dbReference type="AlphaFoldDB" id="A0A6G1CG04"/>
<sequence length="116" mass="12604">MMNGDEWRTWRWNLEPGDVLAEAAELVVLGKHLVLGGAAGSREVERRAGRAEGGTAARARRRAPAARSAREGGRSGRRAPPPPPSACARRPKSVGTAGVQEEDKDREEECLGIFWF</sequence>
<evidence type="ECO:0000313" key="3">
    <source>
        <dbReference type="Proteomes" id="UP000479710"/>
    </source>
</evidence>
<feature type="region of interest" description="Disordered" evidence="1">
    <location>
        <begin position="39"/>
        <end position="104"/>
    </location>
</feature>
<name>A0A6G1CG04_9ORYZ</name>
<gene>
    <name evidence="2" type="ORF">E2562_019536</name>
</gene>
<dbReference type="Proteomes" id="UP000479710">
    <property type="component" value="Unassembled WGS sequence"/>
</dbReference>
<protein>
    <submittedName>
        <fullName evidence="2">Uncharacterized protein</fullName>
    </submittedName>
</protein>